<dbReference type="EMBL" id="LQYT01000094">
    <property type="protein sequence ID" value="KYD12184.1"/>
    <property type="molecule type" value="Genomic_DNA"/>
</dbReference>
<accession>A0A150LIX9</accession>
<organism evidence="2 3">
    <name type="scientific">Caldibacillus debilis</name>
    <dbReference type="NCBI Taxonomy" id="301148"/>
    <lineage>
        <taxon>Bacteria</taxon>
        <taxon>Bacillati</taxon>
        <taxon>Bacillota</taxon>
        <taxon>Bacilli</taxon>
        <taxon>Bacillales</taxon>
        <taxon>Bacillaceae</taxon>
        <taxon>Caldibacillus</taxon>
    </lineage>
</organism>
<reference evidence="2 3" key="1">
    <citation type="submission" date="2016-01" db="EMBL/GenBank/DDBJ databases">
        <title>Draft Genome Sequences of Seven Thermophilic Sporeformers Isolated from Foods.</title>
        <authorList>
            <person name="Berendsen E.M."/>
            <person name="Wells-Bennik M.H."/>
            <person name="Krawcyk A.O."/>
            <person name="De Jong A."/>
            <person name="Holsappel S."/>
            <person name="Eijlander R.T."/>
            <person name="Kuipers O.P."/>
        </authorList>
    </citation>
    <scope>NUCLEOTIDE SEQUENCE [LARGE SCALE GENOMIC DNA]</scope>
    <source>
        <strain evidence="2 3">B4135</strain>
    </source>
</reference>
<proteinExistence type="predicted"/>
<dbReference type="AlphaFoldDB" id="A0A150LIX9"/>
<protein>
    <submittedName>
        <fullName evidence="2">Uncharacterized protein</fullName>
    </submittedName>
</protein>
<evidence type="ECO:0000313" key="3">
    <source>
        <dbReference type="Proteomes" id="UP000075683"/>
    </source>
</evidence>
<feature type="region of interest" description="Disordered" evidence="1">
    <location>
        <begin position="31"/>
        <end position="52"/>
    </location>
</feature>
<gene>
    <name evidence="2" type="ORF">B4135_3098</name>
</gene>
<name>A0A150LIX9_9BACI</name>
<sequence>MFVCDIDFPGAGGKLFMSRGSEKMPCKAAEKSPVYRKEGPPDRERALGNLKF</sequence>
<comment type="caution">
    <text evidence="2">The sequence shown here is derived from an EMBL/GenBank/DDBJ whole genome shotgun (WGS) entry which is preliminary data.</text>
</comment>
<dbReference type="Proteomes" id="UP000075683">
    <property type="component" value="Unassembled WGS sequence"/>
</dbReference>
<dbReference type="STRING" id="301148.B4135_3098"/>
<feature type="compositionally biased region" description="Basic and acidic residues" evidence="1">
    <location>
        <begin position="31"/>
        <end position="46"/>
    </location>
</feature>
<evidence type="ECO:0000313" key="2">
    <source>
        <dbReference type="EMBL" id="KYD12184.1"/>
    </source>
</evidence>
<evidence type="ECO:0000256" key="1">
    <source>
        <dbReference type="SAM" id="MobiDB-lite"/>
    </source>
</evidence>